<proteinExistence type="predicted"/>
<comment type="caution">
    <text evidence="1">The sequence shown here is derived from an EMBL/GenBank/DDBJ whole genome shotgun (WGS) entry which is preliminary data.</text>
</comment>
<protein>
    <submittedName>
        <fullName evidence="1">Uncharacterized protein</fullName>
    </submittedName>
</protein>
<dbReference type="EMBL" id="BGPR01081436">
    <property type="protein sequence ID" value="GBL82992.1"/>
    <property type="molecule type" value="Genomic_DNA"/>
</dbReference>
<feature type="non-terminal residue" evidence="1">
    <location>
        <position position="108"/>
    </location>
</feature>
<keyword evidence="2" id="KW-1185">Reference proteome</keyword>
<accession>A0A4Y2ASM7</accession>
<evidence type="ECO:0000313" key="1">
    <source>
        <dbReference type="EMBL" id="GBL82992.1"/>
    </source>
</evidence>
<dbReference type="AlphaFoldDB" id="A0A4Y2ASM7"/>
<organism evidence="1 2">
    <name type="scientific">Araneus ventricosus</name>
    <name type="common">Orbweaver spider</name>
    <name type="synonym">Epeira ventricosa</name>
    <dbReference type="NCBI Taxonomy" id="182803"/>
    <lineage>
        <taxon>Eukaryota</taxon>
        <taxon>Metazoa</taxon>
        <taxon>Ecdysozoa</taxon>
        <taxon>Arthropoda</taxon>
        <taxon>Chelicerata</taxon>
        <taxon>Arachnida</taxon>
        <taxon>Araneae</taxon>
        <taxon>Araneomorphae</taxon>
        <taxon>Entelegynae</taxon>
        <taxon>Araneoidea</taxon>
        <taxon>Araneidae</taxon>
        <taxon>Araneus</taxon>
    </lineage>
</organism>
<sequence length="108" mass="11688">MRVCETFILFRQQVADDFLSDDPDSNRSVDGGEGLFRARLLLAAGCPVRVPEGSPADTGRVLRGQGARTQLPQRVRGQTSSVGVVRKFGEELPAEVSSLSSDRGSKLR</sequence>
<name>A0A4Y2ASM7_ARAVE</name>
<gene>
    <name evidence="1" type="ORF">AVEN_120617_1</name>
</gene>
<evidence type="ECO:0000313" key="2">
    <source>
        <dbReference type="Proteomes" id="UP000499080"/>
    </source>
</evidence>
<dbReference type="Proteomes" id="UP000499080">
    <property type="component" value="Unassembled WGS sequence"/>
</dbReference>
<reference evidence="1 2" key="1">
    <citation type="journal article" date="2019" name="Sci. Rep.">
        <title>Orb-weaving spider Araneus ventricosus genome elucidates the spidroin gene catalogue.</title>
        <authorList>
            <person name="Kono N."/>
            <person name="Nakamura H."/>
            <person name="Ohtoshi R."/>
            <person name="Moran D.A.P."/>
            <person name="Shinohara A."/>
            <person name="Yoshida Y."/>
            <person name="Fujiwara M."/>
            <person name="Mori M."/>
            <person name="Tomita M."/>
            <person name="Arakawa K."/>
        </authorList>
    </citation>
    <scope>NUCLEOTIDE SEQUENCE [LARGE SCALE GENOMIC DNA]</scope>
</reference>